<reference evidence="4" key="1">
    <citation type="submission" date="2016-10" db="EMBL/GenBank/DDBJ databases">
        <authorList>
            <person name="Varghese N."/>
            <person name="Submissions S."/>
        </authorList>
    </citation>
    <scope>NUCLEOTIDE SEQUENCE [LARGE SCALE GENOMIC DNA]</scope>
    <source>
        <strain evidence="4">CGMCC 1.7738</strain>
    </source>
</reference>
<evidence type="ECO:0000256" key="1">
    <source>
        <dbReference type="ARBA" id="ARBA00022962"/>
    </source>
</evidence>
<dbReference type="Pfam" id="PF13500">
    <property type="entry name" value="AAA_26"/>
    <property type="match status" value="1"/>
</dbReference>
<dbReference type="Gene3D" id="3.40.1390.20">
    <property type="entry name" value="HprK N-terminal domain-like"/>
    <property type="match status" value="1"/>
</dbReference>
<organism evidence="3 4">
    <name type="scientific">Halogranum rubrum</name>
    <dbReference type="NCBI Taxonomy" id="553466"/>
    <lineage>
        <taxon>Archaea</taxon>
        <taxon>Methanobacteriati</taxon>
        <taxon>Methanobacteriota</taxon>
        <taxon>Stenosarchaea group</taxon>
        <taxon>Halobacteria</taxon>
        <taxon>Halobacteriales</taxon>
        <taxon>Haloferacaceae</taxon>
    </lineage>
</organism>
<dbReference type="EMBL" id="FOTC01000002">
    <property type="protein sequence ID" value="SFL10081.1"/>
    <property type="molecule type" value="Genomic_DNA"/>
</dbReference>
<dbReference type="InterPro" id="IPR027417">
    <property type="entry name" value="P-loop_NTPase"/>
</dbReference>
<dbReference type="InterPro" id="IPR010766">
    <property type="entry name" value="DRTGG"/>
</dbReference>
<dbReference type="SUPFAM" id="SSF75138">
    <property type="entry name" value="HprK N-terminal domain-like"/>
    <property type="match status" value="1"/>
</dbReference>
<dbReference type="PANTHER" id="PTHR21343:SF8">
    <property type="entry name" value="DRTGG DOMAIN-CONTAINING PROTEIN"/>
    <property type="match status" value="1"/>
</dbReference>
<dbReference type="STRING" id="553466.SAMN04487950_2451"/>
<sequence length="366" mass="38986">MTLPDNDSAMNTLLVTSTQDSTGKTAVTLALGLLAQERGLDVGYMKPKGTRLQSNVGKTLDQDPMLARELLGLDAEMHQMEPIVYSPTFVEGAIRGQEDGDELADIVRENYDQLSAGKDLMLVEGAGRYTTGGIIDLTDPEVADLLDAQVLLVADYTKPGDIDDVLAAADDIGEDLAGVLFNRVSDSVYDELETEVVPFLENRGIDVLGVLPRKRELAGVTVEGLAQELGADVATNVPTDAFVERFLVGAMGGDAALRYFRRTKDAAVITGGDRSEIHTAALEAPGVKALILTGGHRPPAAVLGKAEEKGVPVLLVNADTLSVVDRAEELVHSGRTRDEETVSLLRDLLFEHADVDALVPAAADDE</sequence>
<dbReference type="Proteomes" id="UP000199607">
    <property type="component" value="Unassembled WGS sequence"/>
</dbReference>
<proteinExistence type="predicted"/>
<keyword evidence="4" id="KW-1185">Reference proteome</keyword>
<dbReference type="Gene3D" id="3.40.50.300">
    <property type="entry name" value="P-loop containing nucleotide triphosphate hydrolases"/>
    <property type="match status" value="1"/>
</dbReference>
<dbReference type="InterPro" id="IPR028979">
    <property type="entry name" value="Ser_kin/Pase_Hpr-like_N_sf"/>
</dbReference>
<dbReference type="SUPFAM" id="SSF52540">
    <property type="entry name" value="P-loop containing nucleoside triphosphate hydrolases"/>
    <property type="match status" value="1"/>
</dbReference>
<evidence type="ECO:0000259" key="2">
    <source>
        <dbReference type="Pfam" id="PF07085"/>
    </source>
</evidence>
<evidence type="ECO:0000313" key="3">
    <source>
        <dbReference type="EMBL" id="SFL10081.1"/>
    </source>
</evidence>
<accession>A0A1I4F126</accession>
<dbReference type="Pfam" id="PF07085">
    <property type="entry name" value="DRTGG"/>
    <property type="match status" value="1"/>
</dbReference>
<name>A0A1I4F126_9EURY</name>
<protein>
    <recommendedName>
        <fullName evidence="2">DRTGG domain-containing protein</fullName>
    </recommendedName>
</protein>
<keyword evidence="1" id="KW-0315">Glutamine amidotransferase</keyword>
<dbReference type="PANTHER" id="PTHR21343">
    <property type="entry name" value="DETHIOBIOTIN SYNTHETASE"/>
    <property type="match status" value="1"/>
</dbReference>
<dbReference type="CDD" id="cd03109">
    <property type="entry name" value="DTBS"/>
    <property type="match status" value="1"/>
</dbReference>
<dbReference type="AlphaFoldDB" id="A0A1I4F126"/>
<gene>
    <name evidence="3" type="ORF">SAMN04487950_2451</name>
</gene>
<evidence type="ECO:0000313" key="4">
    <source>
        <dbReference type="Proteomes" id="UP000199607"/>
    </source>
</evidence>
<feature type="domain" description="DRTGG" evidence="2">
    <location>
        <begin position="225"/>
        <end position="329"/>
    </location>
</feature>